<evidence type="ECO:0000313" key="1">
    <source>
        <dbReference type="EMBL" id="KAI0066084.1"/>
    </source>
</evidence>
<proteinExistence type="predicted"/>
<dbReference type="Proteomes" id="UP000814140">
    <property type="component" value="Unassembled WGS sequence"/>
</dbReference>
<protein>
    <submittedName>
        <fullName evidence="1">Uncharacterized protein</fullName>
    </submittedName>
</protein>
<accession>A0ACB8TAZ3</accession>
<keyword evidence="2" id="KW-1185">Reference proteome</keyword>
<comment type="caution">
    <text evidence="1">The sequence shown here is derived from an EMBL/GenBank/DDBJ whole genome shotgun (WGS) entry which is preliminary data.</text>
</comment>
<name>A0ACB8TAZ3_9AGAM</name>
<organism evidence="1 2">
    <name type="scientific">Artomyces pyxidatus</name>
    <dbReference type="NCBI Taxonomy" id="48021"/>
    <lineage>
        <taxon>Eukaryota</taxon>
        <taxon>Fungi</taxon>
        <taxon>Dikarya</taxon>
        <taxon>Basidiomycota</taxon>
        <taxon>Agaricomycotina</taxon>
        <taxon>Agaricomycetes</taxon>
        <taxon>Russulales</taxon>
        <taxon>Auriscalpiaceae</taxon>
        <taxon>Artomyces</taxon>
    </lineage>
</organism>
<sequence>MTTLVAHPMSSQDDTMDLSSQMLIAQLLEEEMQKLTSAEFAENLQVKEALQSDGNQTKGKRYISPSPDIVDEDLQMALQLSAHDARISSDAALAAKVQQDDDADFRASYHYAQQVAASENKFALDAEFARSLQKMDEIGTQDIDDPMMQDADRVVGRDVVEQLFASNPNSKGKNKGKGKDEVPEVESSTSALLSTPDSQTNLSSPYDTCGICLEPFQPTYSPISAAESANSSGRLEFGLKLPCPGSHGYCISCLSKYVTSKLDPQGNGEGSVDIVVFPVLCPECSAHDWPDGLQDDVATKILGEKALTLWHYQKLLDSIPRYYCPNPQCSARVQIDEDAEDPQAECPSCNSLICVPCRTTWHEDMTCEEYQALPLEDRSPDDLLTLRVIKAENWRRCPSCSYIVELSMGCNHVTCRCKAEFCFKCGSMWDKRRARCTSNPACSLWDEDMLLEERERERLRRAPANPGPAAAARQLLPFEAPPVHNHPVPAPPPYHANPEPQNRWNAADFDWMTDRAIMKSNNPHLFTRNMIRTLSCGYCAARQASLRALQVHLSLARHPVYACCGRLFSNAINYGRHTRSYSRFGNHIHQIEKTFD</sequence>
<dbReference type="EMBL" id="MU277193">
    <property type="protein sequence ID" value="KAI0066084.1"/>
    <property type="molecule type" value="Genomic_DNA"/>
</dbReference>
<reference evidence="1" key="2">
    <citation type="journal article" date="2022" name="New Phytol.">
        <title>Evolutionary transition to the ectomycorrhizal habit in the genomes of a hyperdiverse lineage of mushroom-forming fungi.</title>
        <authorList>
            <person name="Looney B."/>
            <person name="Miyauchi S."/>
            <person name="Morin E."/>
            <person name="Drula E."/>
            <person name="Courty P.E."/>
            <person name="Kohler A."/>
            <person name="Kuo A."/>
            <person name="LaButti K."/>
            <person name="Pangilinan J."/>
            <person name="Lipzen A."/>
            <person name="Riley R."/>
            <person name="Andreopoulos W."/>
            <person name="He G."/>
            <person name="Johnson J."/>
            <person name="Nolan M."/>
            <person name="Tritt A."/>
            <person name="Barry K.W."/>
            <person name="Grigoriev I.V."/>
            <person name="Nagy L.G."/>
            <person name="Hibbett D."/>
            <person name="Henrissat B."/>
            <person name="Matheny P.B."/>
            <person name="Labbe J."/>
            <person name="Martin F.M."/>
        </authorList>
    </citation>
    <scope>NUCLEOTIDE SEQUENCE</scope>
    <source>
        <strain evidence="1">HHB10654</strain>
    </source>
</reference>
<reference evidence="1" key="1">
    <citation type="submission" date="2021-03" db="EMBL/GenBank/DDBJ databases">
        <authorList>
            <consortium name="DOE Joint Genome Institute"/>
            <person name="Ahrendt S."/>
            <person name="Looney B.P."/>
            <person name="Miyauchi S."/>
            <person name="Morin E."/>
            <person name="Drula E."/>
            <person name="Courty P.E."/>
            <person name="Chicoki N."/>
            <person name="Fauchery L."/>
            <person name="Kohler A."/>
            <person name="Kuo A."/>
            <person name="Labutti K."/>
            <person name="Pangilinan J."/>
            <person name="Lipzen A."/>
            <person name="Riley R."/>
            <person name="Andreopoulos W."/>
            <person name="He G."/>
            <person name="Johnson J."/>
            <person name="Barry K.W."/>
            <person name="Grigoriev I.V."/>
            <person name="Nagy L."/>
            <person name="Hibbett D."/>
            <person name="Henrissat B."/>
            <person name="Matheny P.B."/>
            <person name="Labbe J."/>
            <person name="Martin F."/>
        </authorList>
    </citation>
    <scope>NUCLEOTIDE SEQUENCE</scope>
    <source>
        <strain evidence="1">HHB10654</strain>
    </source>
</reference>
<gene>
    <name evidence="1" type="ORF">BV25DRAFT_1868368</name>
</gene>
<evidence type="ECO:0000313" key="2">
    <source>
        <dbReference type="Proteomes" id="UP000814140"/>
    </source>
</evidence>